<feature type="domain" description="Beta-mannosidase-like galactose-binding" evidence="3">
    <location>
        <begin position="907"/>
        <end position="990"/>
    </location>
</feature>
<dbReference type="PANTHER" id="PTHR36848:SF2">
    <property type="entry name" value="SECRETED PROTEIN"/>
    <property type="match status" value="1"/>
</dbReference>
<dbReference type="PANTHER" id="PTHR36848">
    <property type="entry name" value="DNA-BINDING PROTEIN (PUTATIVE SECRETED PROTEIN)-RELATED"/>
    <property type="match status" value="1"/>
</dbReference>
<evidence type="ECO:0000313" key="4">
    <source>
        <dbReference type="EMBL" id="MFC6196898.1"/>
    </source>
</evidence>
<gene>
    <name evidence="4" type="ORF">ACFQDM_02350</name>
</gene>
<accession>A0ABW1S5I0</accession>
<protein>
    <submittedName>
        <fullName evidence="4">Glycosyl hydrolase</fullName>
    </submittedName>
</protein>
<sequence>MKILKWIGFTVLGLCVVGALVAGGGFFWLKGQLKQAMAPQEVNEAVPSLHTYLRDTPPSGTAFAYDNLQGFRSVDQLFEQKTARPWTRWWWPGGDVDAARACEQLARLESMGFGGVEIQSFNAGLMFIEDEGTQSAINAFGTDAYHDTLAEVMVCARAANMQVYLNHLSGWPAGGPEVPVDEGMKELTFAEIAVKGGEPVELKLPVPQPGYNDYIMAIGERLMGFDLTNFVVEERNLLSVVAGRPIRGERSGNPLDATDTIELDPESIIVLTDQVKDETLSWSAPEGDWLVIAVYVQPSGEAPTLIASERAGYVIDHMDADIVRGHYEYAYGARSGLEPYYGNPFAGFFNDSLEFKISRFAANDILDAFEVRRGYDLEPFLPILFRPARDNFFITETMRHRPADEFYLTDLDERVRYDYQETISDLIIERFVETSAEWAETRGLVSKGQSYGADFDVIRAMGQNTMPESEQLFAGGGETVLKMASASGDLYDRPIISAESFVWYKLAYGVAPAQLKMAADKLFASGINQIIYHGIPYGPEGEAYDAYFGELDWYPFSGPKNDSNFSGNYGPDSPVWNILPELNTYLTSVQTLLQSGRQQSDVFIYYPFLGFPHEIEDSEAFSEEFLFMGQMPGAAPRAHEPPMDIPFVKLPDLTEEEKKDVRLRWLERVKPLLDELNAAGFSWTWINDEALTRIDRIAGPKAGVVIADAPWIQRDALEALASWDGHQERLVFWGALPEQQPGFKGHVANDDWIAKSVSELSVGRSLEAVESVSDHFTPRLGYQGRFPDMRRYTRILENGAELHFLFNQSETGQELSLVSGASFANAYWFDPVDRALSVAVPDEAGQFSLYLDGLETRFLVLSSEPMQGAVEGGSTDIMSSTLLNGWTLQVGEDTREYELLLTDLREDDALRYKADALVYRTDFTVDGASSCNCRYELNLDRVAGVATVRLNGDDLGSVSLPPFRLDISQSLQDGLNELEITVQQPLRNQMVGRAVAGDELFAHMSQHENALSAMGLIGQVRLEKRR</sequence>
<dbReference type="Pfam" id="PF17132">
    <property type="entry name" value="Glyco_hydro_106"/>
    <property type="match status" value="2"/>
</dbReference>
<name>A0ABW1S5I0_9PROT</name>
<keyword evidence="2" id="KW-1133">Transmembrane helix</keyword>
<dbReference type="Proteomes" id="UP001596303">
    <property type="component" value="Unassembled WGS sequence"/>
</dbReference>
<keyword evidence="2" id="KW-0472">Membrane</keyword>
<evidence type="ECO:0000259" key="3">
    <source>
        <dbReference type="Pfam" id="PF22666"/>
    </source>
</evidence>
<dbReference type="InterPro" id="IPR053161">
    <property type="entry name" value="Ulvan_degrading_GH"/>
</dbReference>
<comment type="caution">
    <text evidence="4">The sequence shown here is derived from an EMBL/GenBank/DDBJ whole genome shotgun (WGS) entry which is preliminary data.</text>
</comment>
<dbReference type="Gene3D" id="2.60.120.260">
    <property type="entry name" value="Galactose-binding domain-like"/>
    <property type="match status" value="1"/>
</dbReference>
<evidence type="ECO:0000256" key="2">
    <source>
        <dbReference type="SAM" id="Phobius"/>
    </source>
</evidence>
<dbReference type="SUPFAM" id="SSF49785">
    <property type="entry name" value="Galactose-binding domain-like"/>
    <property type="match status" value="1"/>
</dbReference>
<dbReference type="InterPro" id="IPR054593">
    <property type="entry name" value="Beta-mannosidase-like_N2"/>
</dbReference>
<evidence type="ECO:0000313" key="5">
    <source>
        <dbReference type="Proteomes" id="UP001596303"/>
    </source>
</evidence>
<keyword evidence="5" id="KW-1185">Reference proteome</keyword>
<dbReference type="Pfam" id="PF22666">
    <property type="entry name" value="Glyco_hydro_2_N2"/>
    <property type="match status" value="1"/>
</dbReference>
<dbReference type="InterPro" id="IPR008979">
    <property type="entry name" value="Galactose-bd-like_sf"/>
</dbReference>
<keyword evidence="2" id="KW-0812">Transmembrane</keyword>
<dbReference type="EMBL" id="JBHSSW010000003">
    <property type="protein sequence ID" value="MFC6196898.1"/>
    <property type="molecule type" value="Genomic_DNA"/>
</dbReference>
<keyword evidence="1 4" id="KW-0378">Hydrolase</keyword>
<feature type="transmembrane region" description="Helical" evidence="2">
    <location>
        <begin position="7"/>
        <end position="29"/>
    </location>
</feature>
<reference evidence="5" key="1">
    <citation type="journal article" date="2019" name="Int. J. Syst. Evol. Microbiol.">
        <title>The Global Catalogue of Microorganisms (GCM) 10K type strain sequencing project: providing services to taxonomists for standard genome sequencing and annotation.</title>
        <authorList>
            <consortium name="The Broad Institute Genomics Platform"/>
            <consortium name="The Broad Institute Genome Sequencing Center for Infectious Disease"/>
            <person name="Wu L."/>
            <person name="Ma J."/>
        </authorList>
    </citation>
    <scope>NUCLEOTIDE SEQUENCE [LARGE SCALE GENOMIC DNA]</scope>
    <source>
        <strain evidence="5">CGMCC-1.15741</strain>
    </source>
</reference>
<proteinExistence type="predicted"/>
<dbReference type="GO" id="GO:0016787">
    <property type="term" value="F:hydrolase activity"/>
    <property type="evidence" value="ECO:0007669"/>
    <property type="project" value="UniProtKB-KW"/>
</dbReference>
<organism evidence="4 5">
    <name type="scientific">Ponticaulis profundi</name>
    <dbReference type="NCBI Taxonomy" id="2665222"/>
    <lineage>
        <taxon>Bacteria</taxon>
        <taxon>Pseudomonadati</taxon>
        <taxon>Pseudomonadota</taxon>
        <taxon>Alphaproteobacteria</taxon>
        <taxon>Hyphomonadales</taxon>
        <taxon>Hyphomonadaceae</taxon>
        <taxon>Ponticaulis</taxon>
    </lineage>
</organism>
<evidence type="ECO:0000256" key="1">
    <source>
        <dbReference type="ARBA" id="ARBA00022801"/>
    </source>
</evidence>
<dbReference type="RefSeq" id="WP_377374928.1">
    <property type="nucleotide sequence ID" value="NZ_JBHSSW010000003.1"/>
</dbReference>